<name>A0AAD5N9A7_PARTN</name>
<dbReference type="EMBL" id="JAHQIW010004795">
    <property type="protein sequence ID" value="KAJ1363736.1"/>
    <property type="molecule type" value="Genomic_DNA"/>
</dbReference>
<protein>
    <submittedName>
        <fullName evidence="1">Uncharacterized protein</fullName>
    </submittedName>
</protein>
<accession>A0AAD5N9A7</accession>
<evidence type="ECO:0000313" key="1">
    <source>
        <dbReference type="EMBL" id="KAJ1363736.1"/>
    </source>
</evidence>
<organism evidence="1 2">
    <name type="scientific">Parelaphostrongylus tenuis</name>
    <name type="common">Meningeal worm</name>
    <dbReference type="NCBI Taxonomy" id="148309"/>
    <lineage>
        <taxon>Eukaryota</taxon>
        <taxon>Metazoa</taxon>
        <taxon>Ecdysozoa</taxon>
        <taxon>Nematoda</taxon>
        <taxon>Chromadorea</taxon>
        <taxon>Rhabditida</taxon>
        <taxon>Rhabditina</taxon>
        <taxon>Rhabditomorpha</taxon>
        <taxon>Strongyloidea</taxon>
        <taxon>Metastrongylidae</taxon>
        <taxon>Parelaphostrongylus</taxon>
    </lineage>
</organism>
<sequence>MPEEKLNLQKCPKDFYPTNTCEYKCQDNYTISYDEDKHYGRQDFVEFCSTRLVTISVDMQ</sequence>
<reference evidence="1" key="1">
    <citation type="submission" date="2021-06" db="EMBL/GenBank/DDBJ databases">
        <title>Parelaphostrongylus tenuis whole genome reference sequence.</title>
        <authorList>
            <person name="Garwood T.J."/>
            <person name="Larsen P.A."/>
            <person name="Fountain-Jones N.M."/>
            <person name="Garbe J.R."/>
            <person name="Macchietto M.G."/>
            <person name="Kania S.A."/>
            <person name="Gerhold R.W."/>
            <person name="Richards J.E."/>
            <person name="Wolf T.M."/>
        </authorList>
    </citation>
    <scope>NUCLEOTIDE SEQUENCE</scope>
    <source>
        <strain evidence="1">MNPRO001-30</strain>
        <tissue evidence="1">Meninges</tissue>
    </source>
</reference>
<gene>
    <name evidence="1" type="ORF">KIN20_023661</name>
</gene>
<comment type="caution">
    <text evidence="1">The sequence shown here is derived from an EMBL/GenBank/DDBJ whole genome shotgun (WGS) entry which is preliminary data.</text>
</comment>
<dbReference type="AlphaFoldDB" id="A0AAD5N9A7"/>
<proteinExistence type="predicted"/>
<evidence type="ECO:0000313" key="2">
    <source>
        <dbReference type="Proteomes" id="UP001196413"/>
    </source>
</evidence>
<dbReference type="Proteomes" id="UP001196413">
    <property type="component" value="Unassembled WGS sequence"/>
</dbReference>
<keyword evidence="2" id="KW-1185">Reference proteome</keyword>